<name>A0A699WCU7_TANCI</name>
<comment type="caution">
    <text evidence="2">The sequence shown here is derived from an EMBL/GenBank/DDBJ whole genome shotgun (WGS) entry which is preliminary data.</text>
</comment>
<organism evidence="2">
    <name type="scientific">Tanacetum cinerariifolium</name>
    <name type="common">Dalmatian daisy</name>
    <name type="synonym">Chrysanthemum cinerariifolium</name>
    <dbReference type="NCBI Taxonomy" id="118510"/>
    <lineage>
        <taxon>Eukaryota</taxon>
        <taxon>Viridiplantae</taxon>
        <taxon>Streptophyta</taxon>
        <taxon>Embryophyta</taxon>
        <taxon>Tracheophyta</taxon>
        <taxon>Spermatophyta</taxon>
        <taxon>Magnoliopsida</taxon>
        <taxon>eudicotyledons</taxon>
        <taxon>Gunneridae</taxon>
        <taxon>Pentapetalae</taxon>
        <taxon>asterids</taxon>
        <taxon>campanulids</taxon>
        <taxon>Asterales</taxon>
        <taxon>Asteraceae</taxon>
        <taxon>Asteroideae</taxon>
        <taxon>Anthemideae</taxon>
        <taxon>Anthemidinae</taxon>
        <taxon>Tanacetum</taxon>
    </lineage>
</organism>
<dbReference type="EMBL" id="BKCJ011612803">
    <property type="protein sequence ID" value="GFD44060.1"/>
    <property type="molecule type" value="Genomic_DNA"/>
</dbReference>
<gene>
    <name evidence="2" type="ORF">Tci_916029</name>
</gene>
<proteinExistence type="predicted"/>
<feature type="non-terminal residue" evidence="2">
    <location>
        <position position="1"/>
    </location>
</feature>
<accession>A0A699WCU7</accession>
<keyword evidence="2" id="KW-0548">Nucleotidyltransferase</keyword>
<feature type="region of interest" description="Disordered" evidence="1">
    <location>
        <begin position="34"/>
        <end position="55"/>
    </location>
</feature>
<evidence type="ECO:0000256" key="1">
    <source>
        <dbReference type="SAM" id="MobiDB-lite"/>
    </source>
</evidence>
<reference evidence="2" key="1">
    <citation type="journal article" date="2019" name="Sci. Rep.">
        <title>Draft genome of Tanacetum cinerariifolium, the natural source of mosquito coil.</title>
        <authorList>
            <person name="Yamashiro T."/>
            <person name="Shiraishi A."/>
            <person name="Satake H."/>
            <person name="Nakayama K."/>
        </authorList>
    </citation>
    <scope>NUCLEOTIDE SEQUENCE</scope>
</reference>
<dbReference type="GO" id="GO:0003964">
    <property type="term" value="F:RNA-directed DNA polymerase activity"/>
    <property type="evidence" value="ECO:0007669"/>
    <property type="project" value="UniProtKB-KW"/>
</dbReference>
<sequence length="90" mass="9659">NGIGKIMSSVGKPLLMDNMTKERCLKKAANVDGGSLQNVVDDDGKNNSGKKNPVQEIKKKSLVEKPVLAFSYNQNFRPKVLVRGSGSAVA</sequence>
<keyword evidence="2" id="KW-0808">Transferase</keyword>
<keyword evidence="2" id="KW-0695">RNA-directed DNA polymerase</keyword>
<feature type="non-terminal residue" evidence="2">
    <location>
        <position position="90"/>
    </location>
</feature>
<evidence type="ECO:0000313" key="2">
    <source>
        <dbReference type="EMBL" id="GFD44060.1"/>
    </source>
</evidence>
<protein>
    <submittedName>
        <fullName evidence="2">RNA-directed DNA polymerase, eukaryota, reverse transcriptase zinc-binding domain protein</fullName>
    </submittedName>
</protein>
<dbReference type="AlphaFoldDB" id="A0A699WCU7"/>